<feature type="transmembrane region" description="Helical" evidence="5">
    <location>
        <begin position="292"/>
        <end position="311"/>
    </location>
</feature>
<evidence type="ECO:0000256" key="3">
    <source>
        <dbReference type="ARBA" id="ARBA00022989"/>
    </source>
</evidence>
<feature type="transmembrane region" description="Helical" evidence="5">
    <location>
        <begin position="198"/>
        <end position="216"/>
    </location>
</feature>
<feature type="domain" description="Major facilitator superfamily (MFS) profile" evidence="6">
    <location>
        <begin position="156"/>
        <end position="393"/>
    </location>
</feature>
<dbReference type="PANTHER" id="PTHR23514:SF13">
    <property type="entry name" value="INNER MEMBRANE PROTEIN YBJJ"/>
    <property type="match status" value="1"/>
</dbReference>
<dbReference type="Pfam" id="PF07690">
    <property type="entry name" value="MFS_1"/>
    <property type="match status" value="1"/>
</dbReference>
<dbReference type="InterPro" id="IPR036259">
    <property type="entry name" value="MFS_trans_sf"/>
</dbReference>
<feature type="transmembrane region" description="Helical" evidence="5">
    <location>
        <begin position="357"/>
        <end position="376"/>
    </location>
</feature>
<feature type="transmembrane region" description="Helical" evidence="5">
    <location>
        <begin position="64"/>
        <end position="85"/>
    </location>
</feature>
<dbReference type="PROSITE" id="PS50850">
    <property type="entry name" value="MFS"/>
    <property type="match status" value="1"/>
</dbReference>
<protein>
    <submittedName>
        <fullName evidence="7">Inner membrane protein YbjJ</fullName>
    </submittedName>
</protein>
<evidence type="ECO:0000256" key="5">
    <source>
        <dbReference type="SAM" id="Phobius"/>
    </source>
</evidence>
<feature type="transmembrane region" description="Helical" evidence="5">
    <location>
        <begin position="268"/>
        <end position="286"/>
    </location>
</feature>
<dbReference type="RefSeq" id="WP_086521588.1">
    <property type="nucleotide sequence ID" value="NZ_MDJW01000009.1"/>
</dbReference>
<feature type="transmembrane region" description="Helical" evidence="5">
    <location>
        <begin position="155"/>
        <end position="177"/>
    </location>
</feature>
<sequence>MRHRLGPYVAFAAFGVFWGTWGASLPALRDAAALTEAQLGGALLCVGVGALPAMLFTGRAVDRFGVRVTGVLLVMLAGAGMVIAWQGRDLASVALGMLLVGATSGASDVAANALAAREEARSTRRVITLAHGVFSASVVLGSLGAGALRASGADAVLVFGVAGAVIAAAGVSVLVSGDGPIGARVGVPGSTPRGDGGSRAWPLVAIGLVGALGFAAENAHQSWSAVFLEDELGASVGLAALAPATFAVFAAVTRFTVGASTLIPDAPLLVGGAIAAAGGTLLLASAASLPLALVGLALAATGTSVLFPTLLSRSMRDVPEGSRGRATSVISTTAYLGFVLGPAYVGALAGAVGLRGAMVGVAVIAAAFAIVAPAATRLVARAHRARVDDPARG</sequence>
<evidence type="ECO:0000256" key="1">
    <source>
        <dbReference type="ARBA" id="ARBA00004651"/>
    </source>
</evidence>
<dbReference type="GO" id="GO:0022857">
    <property type="term" value="F:transmembrane transporter activity"/>
    <property type="evidence" value="ECO:0007669"/>
    <property type="project" value="InterPro"/>
</dbReference>
<comment type="subcellular location">
    <subcellularLocation>
        <location evidence="1">Cell membrane</location>
        <topology evidence="1">Multi-pass membrane protein</topology>
    </subcellularLocation>
</comment>
<dbReference type="SUPFAM" id="SSF103473">
    <property type="entry name" value="MFS general substrate transporter"/>
    <property type="match status" value="1"/>
</dbReference>
<dbReference type="PANTHER" id="PTHR23514">
    <property type="entry name" value="BYPASS OF STOP CODON PROTEIN 6"/>
    <property type="match status" value="1"/>
</dbReference>
<dbReference type="GO" id="GO:0005886">
    <property type="term" value="C:plasma membrane"/>
    <property type="evidence" value="ECO:0007669"/>
    <property type="project" value="UniProtKB-SubCell"/>
</dbReference>
<dbReference type="EMBL" id="MDJW01000009">
    <property type="protein sequence ID" value="OUE19677.1"/>
    <property type="molecule type" value="Genomic_DNA"/>
</dbReference>
<dbReference type="InterPro" id="IPR051788">
    <property type="entry name" value="MFS_Transporter"/>
</dbReference>
<feature type="transmembrane region" description="Helical" evidence="5">
    <location>
        <begin position="236"/>
        <end position="256"/>
    </location>
</feature>
<evidence type="ECO:0000259" key="6">
    <source>
        <dbReference type="PROSITE" id="PS50850"/>
    </source>
</evidence>
<dbReference type="AlphaFoldDB" id="A0A251Y5V1"/>
<feature type="transmembrane region" description="Helical" evidence="5">
    <location>
        <begin position="332"/>
        <end position="351"/>
    </location>
</feature>
<dbReference type="InterPro" id="IPR020846">
    <property type="entry name" value="MFS_dom"/>
</dbReference>
<reference evidence="7 8" key="1">
    <citation type="submission" date="2016-08" db="EMBL/GenBank/DDBJ databases">
        <title>Genome sequence of Clavibacter michiganensis spp strain CFBP7494.</title>
        <authorList>
            <person name="Thapa S.P."/>
            <person name="Coaker G."/>
            <person name="Jacques M.-A."/>
        </authorList>
    </citation>
    <scope>NUCLEOTIDE SEQUENCE [LARGE SCALE GENOMIC DNA]</scope>
    <source>
        <strain evidence="7">CFBP7494</strain>
    </source>
</reference>
<comment type="caution">
    <text evidence="7">The sequence shown here is derived from an EMBL/GenBank/DDBJ whole genome shotgun (WGS) entry which is preliminary data.</text>
</comment>
<keyword evidence="4 5" id="KW-0472">Membrane</keyword>
<name>A0A251Y5V1_9MICO</name>
<proteinExistence type="predicted"/>
<accession>A0A251Y5V1</accession>
<evidence type="ECO:0000313" key="7">
    <source>
        <dbReference type="EMBL" id="OUE19677.1"/>
    </source>
</evidence>
<gene>
    <name evidence="7" type="primary">ybjJ_2</name>
    <name evidence="7" type="ORF">BFL34_01816</name>
</gene>
<evidence type="ECO:0000256" key="2">
    <source>
        <dbReference type="ARBA" id="ARBA00022692"/>
    </source>
</evidence>
<evidence type="ECO:0000313" key="8">
    <source>
        <dbReference type="Proteomes" id="UP000194837"/>
    </source>
</evidence>
<keyword evidence="2 5" id="KW-0812">Transmembrane</keyword>
<dbReference type="Gene3D" id="1.20.1250.20">
    <property type="entry name" value="MFS general substrate transporter like domains"/>
    <property type="match status" value="2"/>
</dbReference>
<feature type="transmembrane region" description="Helical" evidence="5">
    <location>
        <begin position="91"/>
        <end position="114"/>
    </location>
</feature>
<dbReference type="InterPro" id="IPR011701">
    <property type="entry name" value="MFS"/>
</dbReference>
<evidence type="ECO:0000256" key="4">
    <source>
        <dbReference type="ARBA" id="ARBA00023136"/>
    </source>
</evidence>
<feature type="transmembrane region" description="Helical" evidence="5">
    <location>
        <begin position="126"/>
        <end position="149"/>
    </location>
</feature>
<feature type="transmembrane region" description="Helical" evidence="5">
    <location>
        <begin position="38"/>
        <end position="57"/>
    </location>
</feature>
<organism evidence="7 8">
    <name type="scientific">Clavibacter michiganensis</name>
    <dbReference type="NCBI Taxonomy" id="28447"/>
    <lineage>
        <taxon>Bacteria</taxon>
        <taxon>Bacillati</taxon>
        <taxon>Actinomycetota</taxon>
        <taxon>Actinomycetes</taxon>
        <taxon>Micrococcales</taxon>
        <taxon>Microbacteriaceae</taxon>
        <taxon>Clavibacter</taxon>
    </lineage>
</organism>
<keyword evidence="3 5" id="KW-1133">Transmembrane helix</keyword>
<dbReference type="Proteomes" id="UP000194837">
    <property type="component" value="Unassembled WGS sequence"/>
</dbReference>